<feature type="region of interest" description="Disordered" evidence="1">
    <location>
        <begin position="126"/>
        <end position="174"/>
    </location>
</feature>
<evidence type="ECO:0000256" key="1">
    <source>
        <dbReference type="SAM" id="MobiDB-lite"/>
    </source>
</evidence>
<accession>A0ABP0KTU1</accession>
<organism evidence="2 3">
    <name type="scientific">Durusdinium trenchii</name>
    <dbReference type="NCBI Taxonomy" id="1381693"/>
    <lineage>
        <taxon>Eukaryota</taxon>
        <taxon>Sar</taxon>
        <taxon>Alveolata</taxon>
        <taxon>Dinophyceae</taxon>
        <taxon>Suessiales</taxon>
        <taxon>Symbiodiniaceae</taxon>
        <taxon>Durusdinium</taxon>
    </lineage>
</organism>
<reference evidence="2 3" key="1">
    <citation type="submission" date="2024-02" db="EMBL/GenBank/DDBJ databases">
        <authorList>
            <person name="Chen Y."/>
            <person name="Shah S."/>
            <person name="Dougan E. K."/>
            <person name="Thang M."/>
            <person name="Chan C."/>
        </authorList>
    </citation>
    <scope>NUCLEOTIDE SEQUENCE [LARGE SCALE GENOMIC DNA]</scope>
</reference>
<dbReference type="Proteomes" id="UP001642464">
    <property type="component" value="Unassembled WGS sequence"/>
</dbReference>
<feature type="compositionally biased region" description="Basic and acidic residues" evidence="1">
    <location>
        <begin position="147"/>
        <end position="174"/>
    </location>
</feature>
<evidence type="ECO:0000313" key="2">
    <source>
        <dbReference type="EMBL" id="CAK9030301.1"/>
    </source>
</evidence>
<comment type="caution">
    <text evidence="2">The sequence shown here is derived from an EMBL/GenBank/DDBJ whole genome shotgun (WGS) entry which is preliminary data.</text>
</comment>
<sequence length="174" mass="19737">MKLIIVAADLTRDLSSIQWQHGQKVHDPPPEVHEAELNDCEAHQRERIRIELHQPARQDRCPQKHHKSVEGEACEWSGERDRNRPTRGVIAIRLVHGQSTELVHQDAWGIAEGLGDDGVTEFVNEDRDEDDEDPDQKILDSQVHGVVTEDRGTGPEPGRDPYRDAADREIQVVT</sequence>
<gene>
    <name evidence="2" type="ORF">SCF082_LOCUS19163</name>
</gene>
<protein>
    <submittedName>
        <fullName evidence="2">Uncharacterized protein</fullName>
    </submittedName>
</protein>
<name>A0ABP0KTU1_9DINO</name>
<feature type="non-terminal residue" evidence="2">
    <location>
        <position position="174"/>
    </location>
</feature>
<keyword evidence="3" id="KW-1185">Reference proteome</keyword>
<dbReference type="EMBL" id="CAXAMM010013027">
    <property type="protein sequence ID" value="CAK9030301.1"/>
    <property type="molecule type" value="Genomic_DNA"/>
</dbReference>
<proteinExistence type="predicted"/>
<evidence type="ECO:0000313" key="3">
    <source>
        <dbReference type="Proteomes" id="UP001642464"/>
    </source>
</evidence>